<dbReference type="AlphaFoldDB" id="A0A9P9R5L7"/>
<name>A0A9P9R5L7_FUSRE</name>
<accession>A0A9P9R5L7</accession>
<dbReference type="EMBL" id="JAGMUX010000002">
    <property type="protein sequence ID" value="KAH7266665.1"/>
    <property type="molecule type" value="Genomic_DNA"/>
</dbReference>
<proteinExistence type="predicted"/>
<evidence type="ECO:0000313" key="2">
    <source>
        <dbReference type="EMBL" id="KAH7266665.1"/>
    </source>
</evidence>
<gene>
    <name evidence="2" type="ORF">BKA55DRAFT_710990</name>
</gene>
<reference evidence="2" key="1">
    <citation type="journal article" date="2021" name="Nat. Commun.">
        <title>Genetic determinants of endophytism in the Arabidopsis root mycobiome.</title>
        <authorList>
            <person name="Mesny F."/>
            <person name="Miyauchi S."/>
            <person name="Thiergart T."/>
            <person name="Pickel B."/>
            <person name="Atanasova L."/>
            <person name="Karlsson M."/>
            <person name="Huettel B."/>
            <person name="Barry K.W."/>
            <person name="Haridas S."/>
            <person name="Chen C."/>
            <person name="Bauer D."/>
            <person name="Andreopoulos W."/>
            <person name="Pangilinan J."/>
            <person name="LaButti K."/>
            <person name="Riley R."/>
            <person name="Lipzen A."/>
            <person name="Clum A."/>
            <person name="Drula E."/>
            <person name="Henrissat B."/>
            <person name="Kohler A."/>
            <person name="Grigoriev I.V."/>
            <person name="Martin F.M."/>
            <person name="Hacquard S."/>
        </authorList>
    </citation>
    <scope>NUCLEOTIDE SEQUENCE</scope>
    <source>
        <strain evidence="2">MPI-CAGE-AT-0023</strain>
    </source>
</reference>
<sequence length="213" mass="24785">MGSQGLAILRRSRRYENELQRLINKFENERVRLEDVYEKVLIDLVPHSQIEGLIQNPGRLFYDDPELQTKLRRRLWRGYGIFDRTLKEIKAALDEATERINVQIQDKSNLRRSLRHSFLDYLLSRISEGVSVLEQIVDMSLQLEPARKIRFQGKFLSYMRGIAAELFAALQASFECPCQHHLGLQLENRTSDAVPDDTLHGNLIGGTVFRLYK</sequence>
<comment type="caution">
    <text evidence="2">The sequence shown here is derived from an EMBL/GenBank/DDBJ whole genome shotgun (WGS) entry which is preliminary data.</text>
</comment>
<dbReference type="GeneID" id="70230750"/>
<dbReference type="RefSeq" id="XP_046054485.1">
    <property type="nucleotide sequence ID" value="XM_046200796.1"/>
</dbReference>
<dbReference type="PANTHER" id="PTHR35186:SF4">
    <property type="entry name" value="PRION-INHIBITION AND PROPAGATION HELO DOMAIN-CONTAINING PROTEIN"/>
    <property type="match status" value="1"/>
</dbReference>
<dbReference type="PANTHER" id="PTHR35186">
    <property type="entry name" value="ANK_REP_REGION DOMAIN-CONTAINING PROTEIN"/>
    <property type="match status" value="1"/>
</dbReference>
<dbReference type="Proteomes" id="UP000720189">
    <property type="component" value="Unassembled WGS sequence"/>
</dbReference>
<dbReference type="OrthoDB" id="3565018at2759"/>
<protein>
    <submittedName>
        <fullName evidence="2">Uncharacterized protein</fullName>
    </submittedName>
</protein>
<keyword evidence="1" id="KW-0175">Coiled coil</keyword>
<evidence type="ECO:0000313" key="3">
    <source>
        <dbReference type="Proteomes" id="UP000720189"/>
    </source>
</evidence>
<keyword evidence="3" id="KW-1185">Reference proteome</keyword>
<organism evidence="2 3">
    <name type="scientific">Fusarium redolens</name>
    <dbReference type="NCBI Taxonomy" id="48865"/>
    <lineage>
        <taxon>Eukaryota</taxon>
        <taxon>Fungi</taxon>
        <taxon>Dikarya</taxon>
        <taxon>Ascomycota</taxon>
        <taxon>Pezizomycotina</taxon>
        <taxon>Sordariomycetes</taxon>
        <taxon>Hypocreomycetidae</taxon>
        <taxon>Hypocreales</taxon>
        <taxon>Nectriaceae</taxon>
        <taxon>Fusarium</taxon>
        <taxon>Fusarium redolens species complex</taxon>
    </lineage>
</organism>
<feature type="coiled-coil region" evidence="1">
    <location>
        <begin position="9"/>
        <end position="43"/>
    </location>
</feature>
<feature type="coiled-coil region" evidence="1">
    <location>
        <begin position="86"/>
        <end position="113"/>
    </location>
</feature>
<evidence type="ECO:0000256" key="1">
    <source>
        <dbReference type="SAM" id="Coils"/>
    </source>
</evidence>